<accession>A0A3M4QT93</accession>
<organism evidence="1 2">
    <name type="scientific">Pseudomonas salomonii</name>
    <dbReference type="NCBI Taxonomy" id="191391"/>
    <lineage>
        <taxon>Bacteria</taxon>
        <taxon>Pseudomonadati</taxon>
        <taxon>Pseudomonadota</taxon>
        <taxon>Gammaproteobacteria</taxon>
        <taxon>Pseudomonadales</taxon>
        <taxon>Pseudomonadaceae</taxon>
        <taxon>Pseudomonas</taxon>
    </lineage>
</organism>
<dbReference type="Proteomes" id="UP000277179">
    <property type="component" value="Unassembled WGS sequence"/>
</dbReference>
<reference evidence="1 2" key="1">
    <citation type="submission" date="2018-08" db="EMBL/GenBank/DDBJ databases">
        <title>Recombination of ecologically and evolutionarily significant loci maintains genetic cohesion in the Pseudomonas syringae species complex.</title>
        <authorList>
            <person name="Dillon M."/>
            <person name="Thakur S."/>
            <person name="Almeida R.N.D."/>
            <person name="Weir B.S."/>
            <person name="Guttman D.S."/>
        </authorList>
    </citation>
    <scope>NUCLEOTIDE SEQUENCE [LARGE SCALE GENOMIC DNA]</scope>
    <source>
        <strain evidence="1 2">ICMP 11288</strain>
    </source>
</reference>
<gene>
    <name evidence="1" type="ORF">ALP97_04273</name>
</gene>
<proteinExistence type="predicted"/>
<protein>
    <submittedName>
        <fullName evidence="1">Uncharacterized protein</fullName>
    </submittedName>
</protein>
<evidence type="ECO:0000313" key="2">
    <source>
        <dbReference type="Proteomes" id="UP000277179"/>
    </source>
</evidence>
<name>A0A3M4QT93_9PSED</name>
<evidence type="ECO:0000313" key="1">
    <source>
        <dbReference type="EMBL" id="RMQ93641.1"/>
    </source>
</evidence>
<sequence length="35" mass="4207">MMDKRLFKRLVESMTQMEAIVRSERSFPLDCESNQ</sequence>
<comment type="caution">
    <text evidence="1">The sequence shown here is derived from an EMBL/GenBank/DDBJ whole genome shotgun (WGS) entry which is preliminary data.</text>
</comment>
<dbReference type="EMBL" id="RBRL01000002">
    <property type="protein sequence ID" value="RMQ93641.1"/>
    <property type="molecule type" value="Genomic_DNA"/>
</dbReference>
<dbReference type="AlphaFoldDB" id="A0A3M4QT93"/>